<feature type="transmembrane region" description="Helical" evidence="1">
    <location>
        <begin position="51"/>
        <end position="72"/>
    </location>
</feature>
<dbReference type="EMBL" id="SLUK01000001">
    <property type="protein sequence ID" value="TCL45164.1"/>
    <property type="molecule type" value="Genomic_DNA"/>
</dbReference>
<dbReference type="PANTHER" id="PTHR34473">
    <property type="entry name" value="UPF0699 TRANSMEMBRANE PROTEIN YDBS"/>
    <property type="match status" value="1"/>
</dbReference>
<organism evidence="3 4">
    <name type="scientific">Harryflintia acetispora</name>
    <dbReference type="NCBI Taxonomy" id="1849041"/>
    <lineage>
        <taxon>Bacteria</taxon>
        <taxon>Bacillati</taxon>
        <taxon>Bacillota</taxon>
        <taxon>Clostridia</taxon>
        <taxon>Eubacteriales</taxon>
        <taxon>Oscillospiraceae</taxon>
        <taxon>Harryflintia</taxon>
    </lineage>
</organism>
<evidence type="ECO:0000259" key="2">
    <source>
        <dbReference type="Pfam" id="PF03703"/>
    </source>
</evidence>
<proteinExistence type="predicted"/>
<feature type="transmembrane region" description="Helical" evidence="1">
    <location>
        <begin position="20"/>
        <end position="45"/>
    </location>
</feature>
<feature type="transmembrane region" description="Helical" evidence="1">
    <location>
        <begin position="163"/>
        <end position="186"/>
    </location>
</feature>
<dbReference type="Proteomes" id="UP000294682">
    <property type="component" value="Unassembled WGS sequence"/>
</dbReference>
<evidence type="ECO:0000313" key="4">
    <source>
        <dbReference type="Proteomes" id="UP000294682"/>
    </source>
</evidence>
<keyword evidence="1" id="KW-0812">Transmembrane</keyword>
<dbReference type="OrthoDB" id="1862204at2"/>
<feature type="domain" description="YdbS-like PH" evidence="2">
    <location>
        <begin position="67"/>
        <end position="124"/>
    </location>
</feature>
<feature type="domain" description="YdbS-like PH" evidence="2">
    <location>
        <begin position="247"/>
        <end position="308"/>
    </location>
</feature>
<sequence length="480" mass="54789">MSDTRHRPHPYMVIHNLRRFLALLVIPLVRGFATALGGGFAAWLAGAWADILVLSLILGLSTLQWVFCFYSCDKKGLYFARGVLFRKRMFIPMEKISTLSVVRPFYLRWLHVVRLRADTLAGPSDQEDFSLFVGQGEAERILGVRKKELEEGRLTRQYRPRSLYVAALAAFSSSSFAGVFFLSTLISQTGQLLGNEFSDRLYGTFEHITQLLAFGLPPAAAALGYLLLFGWLIAFTINFIRHKNFCLRRRADCVQVSGGIFTNRDYSVSVDQINYLDIRQSVLSFLLRFCSVHISAVGYAKRKEDVSSVVPAVRTRDVGKTLGMFFPEFVAQPRQVWHNPGALFKFIGDPSWGCVLIPGATLLLRWIFPDWGSFIGWVGFMLCFPAYWFLIVRLIDYFSAGIARDGEHYTLHYSEGYYLHTVVIPRSRIAYVCLRQSPIQSLDKKCDLLIYSYSEKKHRHHIRNLDRQAAIELFDLSPEN</sequence>
<dbReference type="AlphaFoldDB" id="A0A9X8UL64"/>
<feature type="transmembrane region" description="Helical" evidence="1">
    <location>
        <begin position="219"/>
        <end position="240"/>
    </location>
</feature>
<keyword evidence="4" id="KW-1185">Reference proteome</keyword>
<protein>
    <submittedName>
        <fullName evidence="3">Membrane protein YdbT with pleckstrin-like domain</fullName>
    </submittedName>
</protein>
<dbReference type="InterPro" id="IPR005182">
    <property type="entry name" value="YdbS-like_PH"/>
</dbReference>
<feature type="transmembrane region" description="Helical" evidence="1">
    <location>
        <begin position="374"/>
        <end position="395"/>
    </location>
</feature>
<accession>A0A9X8UL64</accession>
<keyword evidence="1" id="KW-0472">Membrane</keyword>
<keyword evidence="1" id="KW-1133">Transmembrane helix</keyword>
<feature type="transmembrane region" description="Helical" evidence="1">
    <location>
        <begin position="351"/>
        <end position="368"/>
    </location>
</feature>
<dbReference type="Pfam" id="PF03703">
    <property type="entry name" value="bPH_2"/>
    <property type="match status" value="2"/>
</dbReference>
<dbReference type="RefSeq" id="WP_079700269.1">
    <property type="nucleotide sequence ID" value="NZ_JADNAH010000029.1"/>
</dbReference>
<evidence type="ECO:0000313" key="3">
    <source>
        <dbReference type="EMBL" id="TCL45164.1"/>
    </source>
</evidence>
<name>A0A9X8UL64_9FIRM</name>
<dbReference type="PANTHER" id="PTHR34473:SF2">
    <property type="entry name" value="UPF0699 TRANSMEMBRANE PROTEIN YDBT"/>
    <property type="match status" value="1"/>
</dbReference>
<gene>
    <name evidence="3" type="ORF">EDD78_101145</name>
</gene>
<reference evidence="3 4" key="1">
    <citation type="submission" date="2019-03" db="EMBL/GenBank/DDBJ databases">
        <title>Genomic Encyclopedia of Type Strains, Phase IV (KMG-IV): sequencing the most valuable type-strain genomes for metagenomic binning, comparative biology and taxonomic classification.</title>
        <authorList>
            <person name="Goeker M."/>
        </authorList>
    </citation>
    <scope>NUCLEOTIDE SEQUENCE [LARGE SCALE GENOMIC DNA]</scope>
    <source>
        <strain evidence="3 4">DSM 100433</strain>
    </source>
</reference>
<comment type="caution">
    <text evidence="3">The sequence shown here is derived from an EMBL/GenBank/DDBJ whole genome shotgun (WGS) entry which is preliminary data.</text>
</comment>
<evidence type="ECO:0000256" key="1">
    <source>
        <dbReference type="SAM" id="Phobius"/>
    </source>
</evidence>